<sequence length="264" mass="30274">MAAFSKPVASTPMSEHEWDPYGPAVFIHIGQPSFVVSWKINVSMLCFYSEWFRRMCGPNSVYFPVDPNEPFEIRLPGDDPATFSMVLYYLQNRRFFDWNVEPGAVLTFDKIIDLFSFGEEKGMPIIMNAAVDLFVRRIKYCTVLPDGWASEYLWKKTQPGSKLRKCFVELTRAIAIPYRHKSQIWGTLVHGLSEDPDRLVYAIREMMEDGQVIRVSAMMTRRWQACEWHTHEQGVICEGAEEATLDRGRGEDDAGIGLERGGRG</sequence>
<accession>M2ZYR7</accession>
<dbReference type="AlphaFoldDB" id="M2ZYR7"/>
<dbReference type="EMBL" id="KB446557">
    <property type="protein sequence ID" value="EME84094.1"/>
    <property type="molecule type" value="Genomic_DNA"/>
</dbReference>
<organism evidence="1 2">
    <name type="scientific">Pseudocercospora fijiensis (strain CIRAD86)</name>
    <name type="common">Black leaf streak disease fungus</name>
    <name type="synonym">Mycosphaerella fijiensis</name>
    <dbReference type="NCBI Taxonomy" id="383855"/>
    <lineage>
        <taxon>Eukaryota</taxon>
        <taxon>Fungi</taxon>
        <taxon>Dikarya</taxon>
        <taxon>Ascomycota</taxon>
        <taxon>Pezizomycotina</taxon>
        <taxon>Dothideomycetes</taxon>
        <taxon>Dothideomycetidae</taxon>
        <taxon>Mycosphaerellales</taxon>
        <taxon>Mycosphaerellaceae</taxon>
        <taxon>Pseudocercospora</taxon>
    </lineage>
</organism>
<dbReference type="KEGG" id="pfj:MYCFIDRAFT_195245"/>
<gene>
    <name evidence="1" type="ORF">MYCFIDRAFT_195245</name>
</gene>
<dbReference type="VEuPathDB" id="FungiDB:MYCFIDRAFT_195245"/>
<dbReference type="Proteomes" id="UP000016932">
    <property type="component" value="Unassembled WGS sequence"/>
</dbReference>
<evidence type="ECO:0000313" key="1">
    <source>
        <dbReference type="EMBL" id="EME84094.1"/>
    </source>
</evidence>
<reference evidence="1 2" key="1">
    <citation type="journal article" date="2012" name="PLoS Pathog.">
        <title>Diverse lifestyles and strategies of plant pathogenesis encoded in the genomes of eighteen Dothideomycetes fungi.</title>
        <authorList>
            <person name="Ohm R.A."/>
            <person name="Feau N."/>
            <person name="Henrissat B."/>
            <person name="Schoch C.L."/>
            <person name="Horwitz B.A."/>
            <person name="Barry K.W."/>
            <person name="Condon B.J."/>
            <person name="Copeland A.C."/>
            <person name="Dhillon B."/>
            <person name="Glaser F."/>
            <person name="Hesse C.N."/>
            <person name="Kosti I."/>
            <person name="LaButti K."/>
            <person name="Lindquist E.A."/>
            <person name="Lucas S."/>
            <person name="Salamov A.A."/>
            <person name="Bradshaw R.E."/>
            <person name="Ciuffetti L."/>
            <person name="Hamelin R.C."/>
            <person name="Kema G.H.J."/>
            <person name="Lawrence C."/>
            <person name="Scott J.A."/>
            <person name="Spatafora J.W."/>
            <person name="Turgeon B.G."/>
            <person name="de Wit P.J.G.M."/>
            <person name="Zhong S."/>
            <person name="Goodwin S.B."/>
            <person name="Grigoriev I.V."/>
        </authorList>
    </citation>
    <scope>NUCLEOTIDE SEQUENCE [LARGE SCALE GENOMIC DNA]</scope>
    <source>
        <strain evidence="1 2">CIRAD86</strain>
    </source>
</reference>
<dbReference type="GeneID" id="19335461"/>
<dbReference type="eggNOG" id="ENOG502THWN">
    <property type="taxonomic scope" value="Eukaryota"/>
</dbReference>
<evidence type="ECO:0000313" key="2">
    <source>
        <dbReference type="Proteomes" id="UP000016932"/>
    </source>
</evidence>
<protein>
    <recommendedName>
        <fullName evidence="3">BTB domain-containing protein</fullName>
    </recommendedName>
</protein>
<evidence type="ECO:0008006" key="3">
    <source>
        <dbReference type="Google" id="ProtNLM"/>
    </source>
</evidence>
<name>M2ZYR7_PSEFD</name>
<proteinExistence type="predicted"/>
<keyword evidence="2" id="KW-1185">Reference proteome</keyword>
<dbReference type="HOGENOM" id="CLU_1054219_0_0_1"/>
<dbReference type="OrthoDB" id="3632387at2759"/>
<dbReference type="RefSeq" id="XP_007924718.1">
    <property type="nucleotide sequence ID" value="XM_007926527.1"/>
</dbReference>